<sequence>NFSPRVMSGLGLDYELLEKINPELIMTSISNFGQTGPYRDFKSSEVVAQSLGGLTYMTGDPDRPPLKLGGYQAQYQGGLNGGMATLTALWCRENTGMGQHVDISIMECIGSIMEHLDAQWEYYREIAVREGQRWIGRACWGPYECKDGWVTMCLLRRRMRPLGDVVGEPVLKNPEYFMNTGQYADEIDMLLKPALENITKDEFYRKGQDAGMPVGIVATPKDILESPQLQARNYHVEIDHPVIGKLRYPGAPVIADGTPWVTGRAPLLGEHNEE</sequence>
<dbReference type="InterPro" id="IPR044855">
    <property type="entry name" value="CoA-Trfase_III_dom3_sf"/>
</dbReference>
<dbReference type="InterPro" id="IPR023606">
    <property type="entry name" value="CoA-Trfase_III_dom_1_sf"/>
</dbReference>
<evidence type="ECO:0008006" key="3">
    <source>
        <dbReference type="Google" id="ProtNLM"/>
    </source>
</evidence>
<evidence type="ECO:0000256" key="1">
    <source>
        <dbReference type="ARBA" id="ARBA00022679"/>
    </source>
</evidence>
<feature type="non-terminal residue" evidence="2">
    <location>
        <position position="1"/>
    </location>
</feature>
<reference evidence="2" key="1">
    <citation type="journal article" date="2014" name="Front. Microbiol.">
        <title>High frequency of phylogenetically diverse reductive dehalogenase-homologous genes in deep subseafloor sedimentary metagenomes.</title>
        <authorList>
            <person name="Kawai M."/>
            <person name="Futagami T."/>
            <person name="Toyoda A."/>
            <person name="Takaki Y."/>
            <person name="Nishi S."/>
            <person name="Hori S."/>
            <person name="Arai W."/>
            <person name="Tsubouchi T."/>
            <person name="Morono Y."/>
            <person name="Uchiyama I."/>
            <person name="Ito T."/>
            <person name="Fujiyama A."/>
            <person name="Inagaki F."/>
            <person name="Takami H."/>
        </authorList>
    </citation>
    <scope>NUCLEOTIDE SEQUENCE</scope>
    <source>
        <strain evidence="2">Expedition CK06-06</strain>
    </source>
</reference>
<dbReference type="PANTHER" id="PTHR48207:SF3">
    <property type="entry name" value="SUCCINATE--HYDROXYMETHYLGLUTARATE COA-TRANSFERASE"/>
    <property type="match status" value="1"/>
</dbReference>
<comment type="caution">
    <text evidence="2">The sequence shown here is derived from an EMBL/GenBank/DDBJ whole genome shotgun (WGS) entry which is preliminary data.</text>
</comment>
<dbReference type="GO" id="GO:0008410">
    <property type="term" value="F:CoA-transferase activity"/>
    <property type="evidence" value="ECO:0007669"/>
    <property type="project" value="TreeGrafter"/>
</dbReference>
<organism evidence="2">
    <name type="scientific">marine sediment metagenome</name>
    <dbReference type="NCBI Taxonomy" id="412755"/>
    <lineage>
        <taxon>unclassified sequences</taxon>
        <taxon>metagenomes</taxon>
        <taxon>ecological metagenomes</taxon>
    </lineage>
</organism>
<name>X0TG81_9ZZZZ</name>
<dbReference type="InterPro" id="IPR050483">
    <property type="entry name" value="CoA-transferase_III_domain"/>
</dbReference>
<dbReference type="SUPFAM" id="SSF89796">
    <property type="entry name" value="CoA-transferase family III (CaiB/BaiF)"/>
    <property type="match status" value="1"/>
</dbReference>
<dbReference type="PANTHER" id="PTHR48207">
    <property type="entry name" value="SUCCINATE--HYDROXYMETHYLGLUTARATE COA-TRANSFERASE"/>
    <property type="match status" value="1"/>
</dbReference>
<evidence type="ECO:0000313" key="2">
    <source>
        <dbReference type="EMBL" id="GAF92543.1"/>
    </source>
</evidence>
<dbReference type="Gene3D" id="3.40.50.10540">
    <property type="entry name" value="Crotonobetainyl-coa:carnitine coa-transferase, domain 1"/>
    <property type="match status" value="1"/>
</dbReference>
<dbReference type="Gene3D" id="3.30.1540.10">
    <property type="entry name" value="formyl-coa transferase, domain 3"/>
    <property type="match status" value="1"/>
</dbReference>
<protein>
    <recommendedName>
        <fullName evidence="3">CoA transferase</fullName>
    </recommendedName>
</protein>
<dbReference type="InterPro" id="IPR003673">
    <property type="entry name" value="CoA-Trfase_fam_III"/>
</dbReference>
<dbReference type="AlphaFoldDB" id="X0TG81"/>
<proteinExistence type="predicted"/>
<accession>X0TG81</accession>
<dbReference type="Pfam" id="PF02515">
    <property type="entry name" value="CoA_transf_3"/>
    <property type="match status" value="1"/>
</dbReference>
<gene>
    <name evidence="2" type="ORF">S01H1_31715</name>
</gene>
<feature type="non-terminal residue" evidence="2">
    <location>
        <position position="274"/>
    </location>
</feature>
<keyword evidence="1" id="KW-0808">Transferase</keyword>
<dbReference type="EMBL" id="BARS01019586">
    <property type="protein sequence ID" value="GAF92543.1"/>
    <property type="molecule type" value="Genomic_DNA"/>
</dbReference>